<organism evidence="4 5">
    <name type="scientific">Paenibacillus segetis</name>
    <dbReference type="NCBI Taxonomy" id="1325360"/>
    <lineage>
        <taxon>Bacteria</taxon>
        <taxon>Bacillati</taxon>
        <taxon>Bacillota</taxon>
        <taxon>Bacilli</taxon>
        <taxon>Bacillales</taxon>
        <taxon>Paenibacillaceae</taxon>
        <taxon>Paenibacillus</taxon>
    </lineage>
</organism>
<accession>A0ABQ1Y3Y7</accession>
<reference evidence="5" key="1">
    <citation type="journal article" date="2019" name="Int. J. Syst. Evol. Microbiol.">
        <title>The Global Catalogue of Microorganisms (GCM) 10K type strain sequencing project: providing services to taxonomists for standard genome sequencing and annotation.</title>
        <authorList>
            <consortium name="The Broad Institute Genomics Platform"/>
            <consortium name="The Broad Institute Genome Sequencing Center for Infectious Disease"/>
            <person name="Wu L."/>
            <person name="Ma J."/>
        </authorList>
    </citation>
    <scope>NUCLEOTIDE SEQUENCE [LARGE SCALE GENOMIC DNA]</scope>
    <source>
        <strain evidence="5">CGMCC 1.12769</strain>
    </source>
</reference>
<evidence type="ECO:0000259" key="2">
    <source>
        <dbReference type="Pfam" id="PF13529"/>
    </source>
</evidence>
<dbReference type="Proteomes" id="UP000659344">
    <property type="component" value="Unassembled WGS sequence"/>
</dbReference>
<gene>
    <name evidence="4" type="ORF">GCM10008013_02740</name>
</gene>
<sequence>MKIEVDPSKLEELSAELKSLARTIENGEKAIYPVLTRLIGDTQSEYPESYVQSMVREMEDCLKEIHSLAESVSIGFGKKASTLNEAAEYYRGDENEAKKLAQVKALPSSFYNQGVYLYGEELTTYLQDRLFEDPTVQKLHLQAKDGTEEEQLEAKDKLDAIFRARDTIARAQVAYSVYKAFGNVYLMENAHKEAIKQREILKGYGVNEDLYGQKVNLSHLYSGTTIQACSYDPSFQLTKDGKFVQVPMPDDNQYQYLLGLVVKGGTQGAWAHKQLEEIHKLLSEIGRAQVAWSEYKAKGMQKEMDGAHAYAEKVRAELKNKYSMSPEMVDDVDYKHLWTGTGFAGNQLKKVDKNETSSGINIDSKNKDFQLGLLSRKFESNGKPGTISGGGGDSGGASYGAYQFASKFDIPLAFVKWLKNQNENYFKSLSKAYEQDGDKYGANFNQVWSTIAKDDPEGFLKLQHDYVKTTYYDVTVKKLKDSIGFDVSLHSDTLKDVIWSRSVHHGAGGAANMIQEAFKSLDYKHATEEQLIRAIYKESGKVIDSGTKSITEKNLNKPSNNSSIKVAKEHGIYGKYLKYFSKNSTEVQVSVWTRININELNDALALLKKEEESNTKKNQQTQVPTNPKSTNLGSYKSVASVGISKWTTVPNLESMPIFSQDRYLDGTKPSWYDEKLGNSKDTKIYEAGCTLTAIAMVESWKRGEVINPSQLNKELKDKKVFSGASLMMESIPNIEFDRHMGNEALFKETTNSFKSVEILYNYAKKSIDSGNPVLIDITETKYQLDAPSRHWVLAVGYDEGTKDMLIINPAGGEVVSLKSLFENGSAKRNKYKGWVVADYNELYNKR</sequence>
<dbReference type="RefSeq" id="WP_188535082.1">
    <property type="nucleotide sequence ID" value="NZ_BMFT01000001.1"/>
</dbReference>
<dbReference type="InterPro" id="IPR049073">
    <property type="entry name" value="T6SS_VgrG3-like_C"/>
</dbReference>
<evidence type="ECO:0000313" key="5">
    <source>
        <dbReference type="Proteomes" id="UP000659344"/>
    </source>
</evidence>
<dbReference type="Pfam" id="PF13529">
    <property type="entry name" value="Peptidase_C39_2"/>
    <property type="match status" value="1"/>
</dbReference>
<dbReference type="InterPro" id="IPR039564">
    <property type="entry name" value="Peptidase_C39-like"/>
</dbReference>
<dbReference type="EMBL" id="BMFT01000001">
    <property type="protein sequence ID" value="GGH11066.1"/>
    <property type="molecule type" value="Genomic_DNA"/>
</dbReference>
<evidence type="ECO:0008006" key="6">
    <source>
        <dbReference type="Google" id="ProtNLM"/>
    </source>
</evidence>
<feature type="region of interest" description="Disordered" evidence="1">
    <location>
        <begin position="611"/>
        <end position="631"/>
    </location>
</feature>
<evidence type="ECO:0000256" key="1">
    <source>
        <dbReference type="SAM" id="MobiDB-lite"/>
    </source>
</evidence>
<name>A0ABQ1Y3Y7_9BACL</name>
<protein>
    <recommendedName>
        <fullName evidence="6">Peptidase C39-like domain-containing protein</fullName>
    </recommendedName>
</protein>
<evidence type="ECO:0000259" key="3">
    <source>
        <dbReference type="Pfam" id="PF21277"/>
    </source>
</evidence>
<comment type="caution">
    <text evidence="4">The sequence shown here is derived from an EMBL/GenBank/DDBJ whole genome shotgun (WGS) entry which is preliminary data.</text>
</comment>
<feature type="domain" description="Type VI secretion system spike protein VgrG3-like C-terminal" evidence="3">
    <location>
        <begin position="371"/>
        <end position="543"/>
    </location>
</feature>
<dbReference type="Pfam" id="PF21277">
    <property type="entry name" value="T6SS_VgrG3-like_C"/>
    <property type="match status" value="1"/>
</dbReference>
<keyword evidence="5" id="KW-1185">Reference proteome</keyword>
<evidence type="ECO:0000313" key="4">
    <source>
        <dbReference type="EMBL" id="GGH11066.1"/>
    </source>
</evidence>
<feature type="compositionally biased region" description="Polar residues" evidence="1">
    <location>
        <begin position="616"/>
        <end position="631"/>
    </location>
</feature>
<proteinExistence type="predicted"/>
<feature type="domain" description="Peptidase C39-like" evidence="2">
    <location>
        <begin position="685"/>
        <end position="810"/>
    </location>
</feature>